<gene>
    <name evidence="2" type="ORF">GCM10025751_19100</name>
</gene>
<evidence type="ECO:0000313" key="2">
    <source>
        <dbReference type="EMBL" id="GAA5047933.1"/>
    </source>
</evidence>
<keyword evidence="1" id="KW-0472">Membrane</keyword>
<sequence>MYSSPLHYVFGIGFLVALLGWIAAEQVPDRLDWTVVSRFHWLLTLAGILPFVGIFGATVLAEYTPSDEIVMYSVIFALVAIVGTACGSRRSAKIQHRTQTIHAAVSATKLRRYYIPLTLVPSVVGIGLVHLALSGGLSDGTFVGQIIGTFIGMTIGYSVFDDRTVTLTILDDSFLVGTDGIVADSAVPWRRVRDVSVEGNTLRVARSLPWPMVYEVNLSEVPNRDSVLEAFRPGLR</sequence>
<protein>
    <recommendedName>
        <fullName evidence="4">Mechanosensitive ion channel</fullName>
    </recommendedName>
</protein>
<feature type="transmembrane region" description="Helical" evidence="1">
    <location>
        <begin position="39"/>
        <end position="63"/>
    </location>
</feature>
<evidence type="ECO:0000313" key="3">
    <source>
        <dbReference type="Proteomes" id="UP001501729"/>
    </source>
</evidence>
<feature type="transmembrane region" description="Helical" evidence="1">
    <location>
        <begin position="142"/>
        <end position="160"/>
    </location>
</feature>
<dbReference type="EMBL" id="BAABKX010000001">
    <property type="protein sequence ID" value="GAA5047933.1"/>
    <property type="molecule type" value="Genomic_DNA"/>
</dbReference>
<evidence type="ECO:0008006" key="4">
    <source>
        <dbReference type="Google" id="ProtNLM"/>
    </source>
</evidence>
<comment type="caution">
    <text evidence="2">The sequence shown here is derived from an EMBL/GenBank/DDBJ whole genome shotgun (WGS) entry which is preliminary data.</text>
</comment>
<keyword evidence="1" id="KW-1133">Transmembrane helix</keyword>
<feature type="transmembrane region" description="Helical" evidence="1">
    <location>
        <begin position="113"/>
        <end position="136"/>
    </location>
</feature>
<dbReference type="GeneID" id="68612504"/>
<keyword evidence="1" id="KW-0812">Transmembrane</keyword>
<feature type="transmembrane region" description="Helical" evidence="1">
    <location>
        <begin position="69"/>
        <end position="87"/>
    </location>
</feature>
<proteinExistence type="predicted"/>
<reference evidence="2 3" key="1">
    <citation type="journal article" date="2019" name="Int. J. Syst. Evol. Microbiol.">
        <title>The Global Catalogue of Microorganisms (GCM) 10K type strain sequencing project: providing services to taxonomists for standard genome sequencing and annotation.</title>
        <authorList>
            <consortium name="The Broad Institute Genomics Platform"/>
            <consortium name="The Broad Institute Genome Sequencing Center for Infectious Disease"/>
            <person name="Wu L."/>
            <person name="Ma J."/>
        </authorList>
    </citation>
    <scope>NUCLEOTIDE SEQUENCE [LARGE SCALE GENOMIC DNA]</scope>
    <source>
        <strain evidence="2 3">JCM 17504</strain>
    </source>
</reference>
<evidence type="ECO:0000256" key="1">
    <source>
        <dbReference type="SAM" id="Phobius"/>
    </source>
</evidence>
<keyword evidence="3" id="KW-1185">Reference proteome</keyword>
<organism evidence="2 3">
    <name type="scientific">Haladaptatus pallidirubidus</name>
    <dbReference type="NCBI Taxonomy" id="1008152"/>
    <lineage>
        <taxon>Archaea</taxon>
        <taxon>Methanobacteriati</taxon>
        <taxon>Methanobacteriota</taxon>
        <taxon>Stenosarchaea group</taxon>
        <taxon>Halobacteria</taxon>
        <taxon>Halobacteriales</taxon>
        <taxon>Haladaptataceae</taxon>
        <taxon>Haladaptatus</taxon>
    </lineage>
</organism>
<accession>A0AAV3UHG8</accession>
<name>A0AAV3UHG8_9EURY</name>
<dbReference type="RefSeq" id="WP_227776664.1">
    <property type="nucleotide sequence ID" value="NZ_BAABKX010000001.1"/>
</dbReference>
<dbReference type="AlphaFoldDB" id="A0AAV3UHG8"/>
<dbReference type="Proteomes" id="UP001501729">
    <property type="component" value="Unassembled WGS sequence"/>
</dbReference>
<feature type="transmembrane region" description="Helical" evidence="1">
    <location>
        <begin position="6"/>
        <end position="27"/>
    </location>
</feature>